<reference evidence="2 3" key="1">
    <citation type="submission" date="2021-03" db="EMBL/GenBank/DDBJ databases">
        <title>Sequencing the genomes of 1000 actinobacteria strains.</title>
        <authorList>
            <person name="Klenk H.-P."/>
        </authorList>
    </citation>
    <scope>NUCLEOTIDE SEQUENCE [LARGE SCALE GENOMIC DNA]</scope>
    <source>
        <strain evidence="2 3">DSM 44580</strain>
    </source>
</reference>
<protein>
    <submittedName>
        <fullName evidence="2">Uncharacterized protein</fullName>
    </submittedName>
</protein>
<accession>A0ABS5AA04</accession>
<proteinExistence type="predicted"/>
<gene>
    <name evidence="2" type="ORF">JOF53_001989</name>
</gene>
<comment type="caution">
    <text evidence="2">The sequence shown here is derived from an EMBL/GenBank/DDBJ whole genome shotgun (WGS) entry which is preliminary data.</text>
</comment>
<keyword evidence="1" id="KW-0812">Transmembrane</keyword>
<feature type="transmembrane region" description="Helical" evidence="1">
    <location>
        <begin position="42"/>
        <end position="64"/>
    </location>
</feature>
<feature type="transmembrane region" description="Helical" evidence="1">
    <location>
        <begin position="76"/>
        <end position="95"/>
    </location>
</feature>
<organism evidence="2 3">
    <name type="scientific">Crossiella equi</name>
    <dbReference type="NCBI Taxonomy" id="130796"/>
    <lineage>
        <taxon>Bacteria</taxon>
        <taxon>Bacillati</taxon>
        <taxon>Actinomycetota</taxon>
        <taxon>Actinomycetes</taxon>
        <taxon>Pseudonocardiales</taxon>
        <taxon>Pseudonocardiaceae</taxon>
        <taxon>Crossiella</taxon>
    </lineage>
</organism>
<keyword evidence="1" id="KW-1133">Transmembrane helix</keyword>
<sequence>MLRLLAQVLETALTLVVAVVVLPEYAVSVRKRRGGQPPPVVGYLYSGAVGWVVFWTTRGARAALHAAANAIRSLPLKLVGGIAAGVTVAWLLGLTEFCTRWFSLL</sequence>
<evidence type="ECO:0000313" key="2">
    <source>
        <dbReference type="EMBL" id="MBP2473117.1"/>
    </source>
</evidence>
<dbReference type="Proteomes" id="UP001519363">
    <property type="component" value="Unassembled WGS sequence"/>
</dbReference>
<keyword evidence="3" id="KW-1185">Reference proteome</keyword>
<dbReference type="EMBL" id="JAGIOO010000001">
    <property type="protein sequence ID" value="MBP2473117.1"/>
    <property type="molecule type" value="Genomic_DNA"/>
</dbReference>
<dbReference type="RefSeq" id="WP_143342400.1">
    <property type="nucleotide sequence ID" value="NZ_JAGIOO010000001.1"/>
</dbReference>
<evidence type="ECO:0000313" key="3">
    <source>
        <dbReference type="Proteomes" id="UP001519363"/>
    </source>
</evidence>
<keyword evidence="1" id="KW-0472">Membrane</keyword>
<name>A0ABS5AA04_9PSEU</name>
<evidence type="ECO:0000256" key="1">
    <source>
        <dbReference type="SAM" id="Phobius"/>
    </source>
</evidence>